<organism evidence="3 4">
    <name type="scientific">Sinimarinibacterium thermocellulolyticum</name>
    <dbReference type="NCBI Taxonomy" id="3170016"/>
    <lineage>
        <taxon>Bacteria</taxon>
        <taxon>Pseudomonadati</taxon>
        <taxon>Pseudomonadota</taxon>
        <taxon>Gammaproteobacteria</taxon>
        <taxon>Nevskiales</taxon>
        <taxon>Nevskiaceae</taxon>
        <taxon>Sinimarinibacterium</taxon>
    </lineage>
</organism>
<dbReference type="InterPro" id="IPR041694">
    <property type="entry name" value="ADH_N_2"/>
</dbReference>
<dbReference type="Gene3D" id="3.40.50.720">
    <property type="entry name" value="NAD(P)-binding Rossmann-like Domain"/>
    <property type="match status" value="1"/>
</dbReference>
<dbReference type="Gene3D" id="3.90.180.10">
    <property type="entry name" value="Medium-chain alcohol dehydrogenases, catalytic domain"/>
    <property type="match status" value="1"/>
</dbReference>
<dbReference type="PANTHER" id="PTHR43205">
    <property type="entry name" value="PROSTAGLANDIN REDUCTASE"/>
    <property type="match status" value="1"/>
</dbReference>
<dbReference type="RefSeq" id="WP_352886861.1">
    <property type="nucleotide sequence ID" value="NZ_JBEPIJ010000001.1"/>
</dbReference>
<dbReference type="SUPFAM" id="SSF51735">
    <property type="entry name" value="NAD(P)-binding Rossmann-fold domains"/>
    <property type="match status" value="1"/>
</dbReference>
<gene>
    <name evidence="3" type="ORF">ABSH63_01755</name>
</gene>
<accession>A0ABV2A8E7</accession>
<dbReference type="CDD" id="cd05288">
    <property type="entry name" value="PGDH"/>
    <property type="match status" value="1"/>
</dbReference>
<reference evidence="3 4" key="1">
    <citation type="submission" date="2024-06" db="EMBL/GenBank/DDBJ databases">
        <authorList>
            <person name="Li Z."/>
            <person name="Jiang Y."/>
        </authorList>
    </citation>
    <scope>NUCLEOTIDE SEQUENCE [LARGE SCALE GENOMIC DNA]</scope>
    <source>
        <strain evidence="3 4">HSW-8</strain>
    </source>
</reference>
<dbReference type="InterPro" id="IPR020843">
    <property type="entry name" value="ER"/>
</dbReference>
<dbReference type="SUPFAM" id="SSF50129">
    <property type="entry name" value="GroES-like"/>
    <property type="match status" value="1"/>
</dbReference>
<dbReference type="EMBL" id="JBEPIJ010000001">
    <property type="protein sequence ID" value="MES0872739.1"/>
    <property type="molecule type" value="Genomic_DNA"/>
</dbReference>
<dbReference type="InterPro" id="IPR036291">
    <property type="entry name" value="NAD(P)-bd_dom_sf"/>
</dbReference>
<keyword evidence="4" id="KW-1185">Reference proteome</keyword>
<evidence type="ECO:0000313" key="4">
    <source>
        <dbReference type="Proteomes" id="UP001465331"/>
    </source>
</evidence>
<dbReference type="Pfam" id="PF00107">
    <property type="entry name" value="ADH_zinc_N"/>
    <property type="match status" value="1"/>
</dbReference>
<dbReference type="Proteomes" id="UP001465331">
    <property type="component" value="Unassembled WGS sequence"/>
</dbReference>
<protein>
    <submittedName>
        <fullName evidence="3">NADP-dependent oxidoreductase</fullName>
    </submittedName>
</protein>
<dbReference type="InterPro" id="IPR045010">
    <property type="entry name" value="MDR_fam"/>
</dbReference>
<sequence length="332" mass="35255">MDLPIRYRLARVPAGLPDAETWTRTQEPGRAPGDGELRLAVRYISIDPAMAGWIQPVRSYAEPVRVGEVMKAFGIGEVVDSRSERYSTGDVVFGLLGVQTEVTLPAKGLRKLDPKIVPLPKYLGGLGMPGFTGYFGLTEIGQPKAGETVVVSAAAGAVGSVVGQVAKISGARVIGIAGGADKCRYLLDELGCDGAIDYKAEDVGAALDRVVPEGIDVYFDNVGGATLDAVLARIRRHARIVVCGGVSQYATLAGARGPANYLQLVAQSARMQGFTMLDYLPRIQEAAMQLGALMMKGKLKTREHIMDGIDQFPAALELLFAGGNHGKLMIKV</sequence>
<dbReference type="SMART" id="SM00829">
    <property type="entry name" value="PKS_ER"/>
    <property type="match status" value="1"/>
</dbReference>
<evidence type="ECO:0000259" key="2">
    <source>
        <dbReference type="SMART" id="SM00829"/>
    </source>
</evidence>
<dbReference type="PANTHER" id="PTHR43205:SF7">
    <property type="entry name" value="PROSTAGLANDIN REDUCTASE 1"/>
    <property type="match status" value="1"/>
</dbReference>
<feature type="domain" description="Enoyl reductase (ER)" evidence="2">
    <location>
        <begin position="15"/>
        <end position="330"/>
    </location>
</feature>
<name>A0ABV2A8E7_9GAMM</name>
<proteinExistence type="predicted"/>
<dbReference type="InterPro" id="IPR013149">
    <property type="entry name" value="ADH-like_C"/>
</dbReference>
<keyword evidence="1" id="KW-0560">Oxidoreductase</keyword>
<evidence type="ECO:0000256" key="1">
    <source>
        <dbReference type="ARBA" id="ARBA00023002"/>
    </source>
</evidence>
<dbReference type="Pfam" id="PF16884">
    <property type="entry name" value="ADH_N_2"/>
    <property type="match status" value="1"/>
</dbReference>
<evidence type="ECO:0000313" key="3">
    <source>
        <dbReference type="EMBL" id="MES0872739.1"/>
    </source>
</evidence>
<dbReference type="InterPro" id="IPR011032">
    <property type="entry name" value="GroES-like_sf"/>
</dbReference>
<comment type="caution">
    <text evidence="3">The sequence shown here is derived from an EMBL/GenBank/DDBJ whole genome shotgun (WGS) entry which is preliminary data.</text>
</comment>